<dbReference type="InterPro" id="IPR017441">
    <property type="entry name" value="Protein_kinase_ATP_BS"/>
</dbReference>
<evidence type="ECO:0000256" key="7">
    <source>
        <dbReference type="PROSITE-ProRule" id="PRU10141"/>
    </source>
</evidence>
<dbReference type="PROSITE" id="PS50011">
    <property type="entry name" value="PROTEIN_KINASE_DOM"/>
    <property type="match status" value="1"/>
</dbReference>
<dbReference type="GO" id="GO:0005576">
    <property type="term" value="C:extracellular region"/>
    <property type="evidence" value="ECO:0007669"/>
    <property type="project" value="UniProtKB-SubCell"/>
</dbReference>
<comment type="subcellular location">
    <subcellularLocation>
        <location evidence="1">Secreted</location>
    </subcellularLocation>
</comment>
<evidence type="ECO:0000256" key="6">
    <source>
        <dbReference type="ARBA" id="ARBA00023157"/>
    </source>
</evidence>
<feature type="compositionally biased region" description="Basic and acidic residues" evidence="8">
    <location>
        <begin position="12"/>
        <end position="22"/>
    </location>
</feature>
<feature type="domain" description="Protein kinase" evidence="10">
    <location>
        <begin position="442"/>
        <end position="700"/>
    </location>
</feature>
<evidence type="ECO:0000313" key="13">
    <source>
        <dbReference type="EMBL" id="CAK5275277.1"/>
    </source>
</evidence>
<feature type="binding site" evidence="7">
    <location>
        <position position="471"/>
    </location>
    <ligand>
        <name>ATP</name>
        <dbReference type="ChEBI" id="CHEBI:30616"/>
    </ligand>
</feature>
<accession>A0AAD2K2F5</accession>
<name>A0AAD2K2F5_9AGAR</name>
<dbReference type="GO" id="GO:0000460">
    <property type="term" value="P:maturation of 5.8S rRNA"/>
    <property type="evidence" value="ECO:0007669"/>
    <property type="project" value="TreeGrafter"/>
</dbReference>
<evidence type="ECO:0000259" key="12">
    <source>
        <dbReference type="PROSITE" id="PS52012"/>
    </source>
</evidence>
<dbReference type="GO" id="GO:0005524">
    <property type="term" value="F:ATP binding"/>
    <property type="evidence" value="ECO:0007669"/>
    <property type="project" value="UniProtKB-UniRule"/>
</dbReference>
<dbReference type="GO" id="GO:0042134">
    <property type="term" value="F:rRNA primary transcript binding"/>
    <property type="evidence" value="ECO:0007669"/>
    <property type="project" value="InterPro"/>
</dbReference>
<dbReference type="Gene3D" id="3.40.50.10480">
    <property type="entry name" value="Probable brix-domain ribosomal biogenesis protein"/>
    <property type="match status" value="1"/>
</dbReference>
<dbReference type="Pfam" id="PF00069">
    <property type="entry name" value="Pkinase"/>
    <property type="match status" value="1"/>
</dbReference>
<keyword evidence="3" id="KW-0732">Signal</keyword>
<sequence>MPPTRFNPSVIKNKEKREEVARKAKKAKNQQKLQKRLAQAKSEADDPAAKKQRLSENVPRTLDNMREFDPSFLTADPSQSSSTAATQEAHAQDLAADPFASYFTGEEDPSIPPKILITTGPQSTKATYAFCDELVGVFPGAEYIRRKKGKGFEMGRIAGWAAGRGYKQMLVVNEDHKKPNAITLIHLPNGPTAYFKLSSVQLTKDIFASGHARATPHDPELILNNFVTRLGHAVGRMFQTMFPPLPEFQGRQVVTLHNQRDFLFFRRHRYAFRSPEKVALQEIGPRFTLKLKSMRKGIPAVQRFGEAPKPLEIEVGDQEEDEEMATEELAKDASESAVEPETPAAPKPVLPPQTDEFLWQWKVTRAGDITENFLFVAVLSNSTSGICFNHRHVNRSALVMACVPPETQVSVFDLDFHCLPFTMPQSAALPNLTGSVVDSGRLRLHSLVGSGAYGKIYKAERTSSSTICAVKCLRRPKHSRRDAKFQQREATLHQIASAHENVLTMHSTFQDRDHNYFVFDYVAGRDMYRAILNGRYRRNADLVRRVFGGIVEGIRYCHSQGVYHRDLKPENILVDIAGGNPRIADFGLATHDPVSDDFDCGSPAYMSPESFNVTYTMSYRPRDSDAWALAIILINMVTEMNPWTRPIRTDPRWVSYLSDPLNFLREIVPISTHLNELLVCALDPLPVRRPSLLEVRNEVLGMTELYMSPEELRTAPSAVQRAAGATGLVCDESDCSSASASLAVRQLVRIPAPAPAPPPRAEPQSHLSVVKPPRRASTPRSDCNTPQELIVEFPLMPAPSPSASSLSSSIPQPQVAWCQEDLDWEFRQDEKRRQSKLRKLMDKVGSVFRSYGLLRFCPTCAAKPFGDKVNRARGIAFSAHTKQLPPHGTITSIMFSTMLLPQSLLILVLSASSALAQASSSSRRASSTSLLSSASASVSTSSVGTPSNSAALPSLSGVPDCVTNCLDLAASAGPCASVAAVDCFCMQPAAANYTSTLLSCLQTCPQDVAQAERLAQQFCAAAASSTSLSFASFVPSSSRSSSASRSSASSGSSASATAPPSSSLSATPSGSAKPSSAASGRAGGSGLAAAVGVCLAIGGGLLGVAAVL</sequence>
<keyword evidence="5 7" id="KW-0067">ATP-binding</keyword>
<dbReference type="GO" id="GO:0005730">
    <property type="term" value="C:nucleolus"/>
    <property type="evidence" value="ECO:0007669"/>
    <property type="project" value="TreeGrafter"/>
</dbReference>
<dbReference type="GO" id="GO:0030687">
    <property type="term" value="C:preribosome, large subunit precursor"/>
    <property type="evidence" value="ECO:0007669"/>
    <property type="project" value="TreeGrafter"/>
</dbReference>
<keyword evidence="9" id="KW-1133">Transmembrane helix</keyword>
<evidence type="ECO:0000256" key="2">
    <source>
        <dbReference type="ARBA" id="ARBA00022525"/>
    </source>
</evidence>
<keyword evidence="9" id="KW-0812">Transmembrane</keyword>
<feature type="compositionally biased region" description="Basic residues" evidence="8">
    <location>
        <begin position="23"/>
        <end position="35"/>
    </location>
</feature>
<dbReference type="InterPro" id="IPR000719">
    <property type="entry name" value="Prot_kinase_dom"/>
</dbReference>
<feature type="domain" description="Brix" evidence="11">
    <location>
        <begin position="113"/>
        <end position="300"/>
    </location>
</feature>
<protein>
    <recommendedName>
        <fullName evidence="15">Brix-domain-containing protein</fullName>
    </recommendedName>
</protein>
<evidence type="ECO:0000259" key="10">
    <source>
        <dbReference type="PROSITE" id="PS50011"/>
    </source>
</evidence>
<feature type="transmembrane region" description="Helical" evidence="9">
    <location>
        <begin position="1087"/>
        <end position="1107"/>
    </location>
</feature>
<feature type="domain" description="CFEM" evidence="12">
    <location>
        <begin position="933"/>
        <end position="1046"/>
    </location>
</feature>
<feature type="region of interest" description="Disordered" evidence="8">
    <location>
        <begin position="1037"/>
        <end position="1078"/>
    </location>
</feature>
<dbReference type="PANTHER" id="PTHR22734">
    <property type="entry name" value="U3 SMALL NUCLEOLAR RIBONUCLEOPROTEIN PROTEIN IMP4"/>
    <property type="match status" value="1"/>
</dbReference>
<dbReference type="InterPro" id="IPR007109">
    <property type="entry name" value="Brix"/>
</dbReference>
<feature type="compositionally biased region" description="Acidic residues" evidence="8">
    <location>
        <begin position="317"/>
        <end position="326"/>
    </location>
</feature>
<dbReference type="GO" id="GO:0000470">
    <property type="term" value="P:maturation of LSU-rRNA"/>
    <property type="evidence" value="ECO:0007669"/>
    <property type="project" value="TreeGrafter"/>
</dbReference>
<dbReference type="SUPFAM" id="SSF56112">
    <property type="entry name" value="Protein kinase-like (PK-like)"/>
    <property type="match status" value="1"/>
</dbReference>
<keyword evidence="2" id="KW-0964">Secreted</keyword>
<dbReference type="GO" id="GO:0004672">
    <property type="term" value="F:protein kinase activity"/>
    <property type="evidence" value="ECO:0007669"/>
    <property type="project" value="InterPro"/>
</dbReference>
<organism evidence="13 14">
    <name type="scientific">Mycena citricolor</name>
    <dbReference type="NCBI Taxonomy" id="2018698"/>
    <lineage>
        <taxon>Eukaryota</taxon>
        <taxon>Fungi</taxon>
        <taxon>Dikarya</taxon>
        <taxon>Basidiomycota</taxon>
        <taxon>Agaricomycotina</taxon>
        <taxon>Agaricomycetes</taxon>
        <taxon>Agaricomycetidae</taxon>
        <taxon>Agaricales</taxon>
        <taxon>Marasmiineae</taxon>
        <taxon>Mycenaceae</taxon>
        <taxon>Mycena</taxon>
    </lineage>
</organism>
<dbReference type="SMART" id="SM00220">
    <property type="entry name" value="S_TKc"/>
    <property type="match status" value="1"/>
</dbReference>
<dbReference type="AlphaFoldDB" id="A0AAD2K2F5"/>
<reference evidence="13" key="1">
    <citation type="submission" date="2023-11" db="EMBL/GenBank/DDBJ databases">
        <authorList>
            <person name="De Vega J J."/>
            <person name="De Vega J J."/>
        </authorList>
    </citation>
    <scope>NUCLEOTIDE SEQUENCE</scope>
</reference>
<evidence type="ECO:0000256" key="3">
    <source>
        <dbReference type="ARBA" id="ARBA00022729"/>
    </source>
</evidence>
<dbReference type="PANTHER" id="PTHR22734:SF3">
    <property type="entry name" value="RIBOSOME PRODUCTION FACTOR 1"/>
    <property type="match status" value="1"/>
</dbReference>
<dbReference type="InterPro" id="IPR044281">
    <property type="entry name" value="IMP4/RPF1"/>
</dbReference>
<dbReference type="Proteomes" id="UP001295794">
    <property type="component" value="Unassembled WGS sequence"/>
</dbReference>
<keyword evidence="9" id="KW-0472">Membrane</keyword>
<dbReference type="Pfam" id="PF04427">
    <property type="entry name" value="Brix"/>
    <property type="match status" value="1"/>
</dbReference>
<evidence type="ECO:0008006" key="15">
    <source>
        <dbReference type="Google" id="ProtNLM"/>
    </source>
</evidence>
<dbReference type="SMART" id="SM00879">
    <property type="entry name" value="Brix"/>
    <property type="match status" value="1"/>
</dbReference>
<feature type="region of interest" description="Disordered" evidence="8">
    <location>
        <begin position="317"/>
        <end position="349"/>
    </location>
</feature>
<gene>
    <name evidence="13" type="ORF">MYCIT1_LOCUS22952</name>
</gene>
<dbReference type="InterPro" id="IPR011009">
    <property type="entry name" value="Kinase-like_dom_sf"/>
</dbReference>
<dbReference type="PROSITE" id="PS50833">
    <property type="entry name" value="BRIX"/>
    <property type="match status" value="1"/>
</dbReference>
<dbReference type="SUPFAM" id="SSF52954">
    <property type="entry name" value="Class II aaRS ABD-related"/>
    <property type="match status" value="1"/>
</dbReference>
<keyword evidence="14" id="KW-1185">Reference proteome</keyword>
<dbReference type="Gene3D" id="1.10.510.10">
    <property type="entry name" value="Transferase(Phosphotransferase) domain 1"/>
    <property type="match status" value="1"/>
</dbReference>
<dbReference type="InterPro" id="IPR008427">
    <property type="entry name" value="Extracellular_membr_CFEM_dom"/>
</dbReference>
<evidence type="ECO:0000313" key="14">
    <source>
        <dbReference type="Proteomes" id="UP001295794"/>
    </source>
</evidence>
<feature type="compositionally biased region" description="Low complexity" evidence="8">
    <location>
        <begin position="74"/>
        <end position="89"/>
    </location>
</feature>
<dbReference type="EMBL" id="CAVNYO010000405">
    <property type="protein sequence ID" value="CAK5275277.1"/>
    <property type="molecule type" value="Genomic_DNA"/>
</dbReference>
<keyword evidence="4 7" id="KW-0547">Nucleotide-binding</keyword>
<evidence type="ECO:0000256" key="1">
    <source>
        <dbReference type="ARBA" id="ARBA00004613"/>
    </source>
</evidence>
<evidence type="ECO:0000256" key="4">
    <source>
        <dbReference type="ARBA" id="ARBA00022741"/>
    </source>
</evidence>
<proteinExistence type="predicted"/>
<dbReference type="PROSITE" id="PS52012">
    <property type="entry name" value="CFEM"/>
    <property type="match status" value="1"/>
</dbReference>
<feature type="region of interest" description="Disordered" evidence="8">
    <location>
        <begin position="1"/>
        <end position="90"/>
    </location>
</feature>
<comment type="caution">
    <text evidence="13">The sequence shown here is derived from an EMBL/GenBank/DDBJ whole genome shotgun (WGS) entry which is preliminary data.</text>
</comment>
<dbReference type="InterPro" id="IPR008271">
    <property type="entry name" value="Ser/Thr_kinase_AS"/>
</dbReference>
<keyword evidence="6" id="KW-1015">Disulfide bond</keyword>
<dbReference type="PROSITE" id="PS00108">
    <property type="entry name" value="PROTEIN_KINASE_ST"/>
    <property type="match status" value="1"/>
</dbReference>
<evidence type="ECO:0000256" key="8">
    <source>
        <dbReference type="SAM" id="MobiDB-lite"/>
    </source>
</evidence>
<feature type="region of interest" description="Disordered" evidence="8">
    <location>
        <begin position="753"/>
        <end position="784"/>
    </location>
</feature>
<evidence type="ECO:0000259" key="11">
    <source>
        <dbReference type="PROSITE" id="PS50833"/>
    </source>
</evidence>
<evidence type="ECO:0000256" key="5">
    <source>
        <dbReference type="ARBA" id="ARBA00022840"/>
    </source>
</evidence>
<dbReference type="PROSITE" id="PS00107">
    <property type="entry name" value="PROTEIN_KINASE_ATP"/>
    <property type="match status" value="1"/>
</dbReference>
<evidence type="ECO:0000256" key="9">
    <source>
        <dbReference type="SAM" id="Phobius"/>
    </source>
</evidence>